<feature type="region of interest" description="Disordered" evidence="1">
    <location>
        <begin position="56"/>
        <end position="79"/>
    </location>
</feature>
<protein>
    <submittedName>
        <fullName evidence="2">Uncharacterized protein</fullName>
    </submittedName>
</protein>
<feature type="compositionally biased region" description="Polar residues" evidence="1">
    <location>
        <begin position="59"/>
        <end position="79"/>
    </location>
</feature>
<reference evidence="2" key="2">
    <citation type="submission" date="2020-11" db="EMBL/GenBank/DDBJ databases">
        <authorList>
            <person name="McCartney M.A."/>
            <person name="Auch B."/>
            <person name="Kono T."/>
            <person name="Mallez S."/>
            <person name="Becker A."/>
            <person name="Gohl D.M."/>
            <person name="Silverstein K.A.T."/>
            <person name="Koren S."/>
            <person name="Bechman K.B."/>
            <person name="Herman A."/>
            <person name="Abrahante J.E."/>
            <person name="Garbe J."/>
        </authorList>
    </citation>
    <scope>NUCLEOTIDE SEQUENCE</scope>
    <source>
        <strain evidence="2">Duluth1</strain>
        <tissue evidence="2">Whole animal</tissue>
    </source>
</reference>
<dbReference type="EMBL" id="JAIWYP010000011">
    <property type="protein sequence ID" value="KAH3740458.1"/>
    <property type="molecule type" value="Genomic_DNA"/>
</dbReference>
<sequence length="79" mass="8514">MFRQEVSSATFSSICIDSLPVVGSIPTVGASSPHNRHQALVIPRRRTCRGFDPHCGSVISPQQTPSTSYTQEADTIAVQ</sequence>
<accession>A0A9D4D7J7</accession>
<reference evidence="2" key="1">
    <citation type="journal article" date="2019" name="bioRxiv">
        <title>The Genome of the Zebra Mussel, Dreissena polymorpha: A Resource for Invasive Species Research.</title>
        <authorList>
            <person name="McCartney M.A."/>
            <person name="Auch B."/>
            <person name="Kono T."/>
            <person name="Mallez S."/>
            <person name="Zhang Y."/>
            <person name="Obille A."/>
            <person name="Becker A."/>
            <person name="Abrahante J.E."/>
            <person name="Garbe J."/>
            <person name="Badalamenti J.P."/>
            <person name="Herman A."/>
            <person name="Mangelson H."/>
            <person name="Liachko I."/>
            <person name="Sullivan S."/>
            <person name="Sone E.D."/>
            <person name="Koren S."/>
            <person name="Silverstein K.A.T."/>
            <person name="Beckman K.B."/>
            <person name="Gohl D.M."/>
        </authorList>
    </citation>
    <scope>NUCLEOTIDE SEQUENCE</scope>
    <source>
        <strain evidence="2">Duluth1</strain>
        <tissue evidence="2">Whole animal</tissue>
    </source>
</reference>
<organism evidence="2 3">
    <name type="scientific">Dreissena polymorpha</name>
    <name type="common">Zebra mussel</name>
    <name type="synonym">Mytilus polymorpha</name>
    <dbReference type="NCBI Taxonomy" id="45954"/>
    <lineage>
        <taxon>Eukaryota</taxon>
        <taxon>Metazoa</taxon>
        <taxon>Spiralia</taxon>
        <taxon>Lophotrochozoa</taxon>
        <taxon>Mollusca</taxon>
        <taxon>Bivalvia</taxon>
        <taxon>Autobranchia</taxon>
        <taxon>Heteroconchia</taxon>
        <taxon>Euheterodonta</taxon>
        <taxon>Imparidentia</taxon>
        <taxon>Neoheterodontei</taxon>
        <taxon>Myida</taxon>
        <taxon>Dreissenoidea</taxon>
        <taxon>Dreissenidae</taxon>
        <taxon>Dreissena</taxon>
    </lineage>
</organism>
<comment type="caution">
    <text evidence="2">The sequence shown here is derived from an EMBL/GenBank/DDBJ whole genome shotgun (WGS) entry which is preliminary data.</text>
</comment>
<name>A0A9D4D7J7_DREPO</name>
<keyword evidence="3" id="KW-1185">Reference proteome</keyword>
<dbReference type="Proteomes" id="UP000828390">
    <property type="component" value="Unassembled WGS sequence"/>
</dbReference>
<evidence type="ECO:0000313" key="2">
    <source>
        <dbReference type="EMBL" id="KAH3740458.1"/>
    </source>
</evidence>
<evidence type="ECO:0000313" key="3">
    <source>
        <dbReference type="Proteomes" id="UP000828390"/>
    </source>
</evidence>
<dbReference type="AlphaFoldDB" id="A0A9D4D7J7"/>
<gene>
    <name evidence="2" type="ORF">DPMN_047164</name>
</gene>
<proteinExistence type="predicted"/>
<evidence type="ECO:0000256" key="1">
    <source>
        <dbReference type="SAM" id="MobiDB-lite"/>
    </source>
</evidence>